<keyword evidence="1" id="KW-1133">Transmembrane helix</keyword>
<feature type="transmembrane region" description="Helical" evidence="1">
    <location>
        <begin position="20"/>
        <end position="36"/>
    </location>
</feature>
<reference evidence="3 4" key="1">
    <citation type="submission" date="2018-06" db="EMBL/GenBank/DDBJ databases">
        <authorList>
            <consortium name="Pathogen Informatics"/>
            <person name="Doyle S."/>
        </authorList>
    </citation>
    <scope>NUCLEOTIDE SEQUENCE [LARGE SCALE GENOMIC DNA]</scope>
    <source>
        <strain evidence="3 4">NCTC13533</strain>
    </source>
</reference>
<dbReference type="AlphaFoldDB" id="A0A376EKN8"/>
<protein>
    <submittedName>
        <fullName evidence="3">Uncharacterized protein</fullName>
    </submittedName>
</protein>
<evidence type="ECO:0000256" key="1">
    <source>
        <dbReference type="SAM" id="Phobius"/>
    </source>
</evidence>
<keyword evidence="5" id="KW-1185">Reference proteome</keyword>
<name>A0A376EKN8_CHRCU</name>
<proteinExistence type="predicted"/>
<evidence type="ECO:0000313" key="4">
    <source>
        <dbReference type="Proteomes" id="UP000255224"/>
    </source>
</evidence>
<evidence type="ECO:0000313" key="5">
    <source>
        <dbReference type="Proteomes" id="UP000273270"/>
    </source>
</evidence>
<organism evidence="3 4">
    <name type="scientific">Chryseobacterium carnipullorum</name>
    <dbReference type="NCBI Taxonomy" id="1124835"/>
    <lineage>
        <taxon>Bacteria</taxon>
        <taxon>Pseudomonadati</taxon>
        <taxon>Bacteroidota</taxon>
        <taxon>Flavobacteriia</taxon>
        <taxon>Flavobacteriales</taxon>
        <taxon>Weeksellaceae</taxon>
        <taxon>Chryseobacterium group</taxon>
        <taxon>Chryseobacterium</taxon>
    </lineage>
</organism>
<evidence type="ECO:0000313" key="3">
    <source>
        <dbReference type="EMBL" id="STD10029.1"/>
    </source>
</evidence>
<gene>
    <name evidence="2" type="ORF">EG346_04305</name>
    <name evidence="3" type="ORF">NCTC13533_04732</name>
</gene>
<sequence>MFVPKVKIHQVTILLPLKKMFFGVMVVLCSFLQAGNKKNSAERKNFERPTEIYILEGTVISGADQLYNSEIKTIKKDIVVDKTIVKRPLRKSQIAKKEKSVADKRKAGDLSCYRIEISNQDQDKKYKSWIFNELQAIKENGQHTSDFSFFIRLLFLRLPSEKTKINFLKVSAKTFLPDEYSCIRPPPGSAAYYKIVHKT</sequence>
<dbReference type="EMBL" id="UFVQ01000003">
    <property type="protein sequence ID" value="STD10029.1"/>
    <property type="molecule type" value="Genomic_DNA"/>
</dbReference>
<reference evidence="5" key="2">
    <citation type="submission" date="2018-11" db="EMBL/GenBank/DDBJ databases">
        <title>Proposal to divide the Flavobacteriaceae and reorganize its genera based on Amino Acid Identity values calculated from whole genome sequences.</title>
        <authorList>
            <person name="Nicholson A.C."/>
            <person name="Gulvik C.A."/>
            <person name="Whitney A.M."/>
            <person name="Humrighouse B.W."/>
            <person name="Bell M."/>
            <person name="Holmes B."/>
            <person name="Steigerwalt A.G."/>
            <person name="Villarma A."/>
            <person name="Sheth M."/>
            <person name="Batra D."/>
            <person name="Pryor J."/>
            <person name="Bernardet J.-F."/>
            <person name="Hugo C."/>
            <person name="Kampfer P."/>
            <person name="Newman J."/>
            <person name="McQuiston J.R."/>
        </authorList>
    </citation>
    <scope>NUCLEOTIDE SEQUENCE [LARGE SCALE GENOMIC DNA]</scope>
    <source>
        <strain evidence="5">G0188</strain>
    </source>
</reference>
<dbReference type="Proteomes" id="UP000255224">
    <property type="component" value="Unassembled WGS sequence"/>
</dbReference>
<dbReference type="OrthoDB" id="9993085at2"/>
<dbReference type="EMBL" id="CP033920">
    <property type="protein sequence ID" value="AZA47452.1"/>
    <property type="molecule type" value="Genomic_DNA"/>
</dbReference>
<dbReference type="Proteomes" id="UP000273270">
    <property type="component" value="Chromosome"/>
</dbReference>
<reference evidence="2" key="3">
    <citation type="submission" date="2018-11" db="EMBL/GenBank/DDBJ databases">
        <title>Proposal to divide the Flavobacteriaceae and reorganize its genera based on Amino Acid Identity values calculated from whole genome sequences.</title>
        <authorList>
            <person name="Nicholson A.C."/>
            <person name="Gulvik C.A."/>
            <person name="Whitney A.M."/>
            <person name="Humrighouse B.W."/>
            <person name="Bell M."/>
            <person name="Holmes B."/>
            <person name="Steigerwalt A."/>
            <person name="Villarma A."/>
            <person name="Sheth M."/>
            <person name="Batra D."/>
            <person name="Pryor J."/>
            <person name="Bernardet J.-F."/>
            <person name="Hugo C."/>
            <person name="Kampfer P."/>
            <person name="Newman J."/>
            <person name="Mcquiston J.R."/>
        </authorList>
    </citation>
    <scope>NUCLEOTIDE SEQUENCE [LARGE SCALE GENOMIC DNA]</scope>
    <source>
        <strain evidence="2">G0188</strain>
    </source>
</reference>
<accession>A0A376EKN8</accession>
<keyword evidence="1" id="KW-0812">Transmembrane</keyword>
<accession>A0A3G6LW27</accession>
<dbReference type="KEGG" id="ccau:EG346_04305"/>
<keyword evidence="1" id="KW-0472">Membrane</keyword>
<evidence type="ECO:0000313" key="2">
    <source>
        <dbReference type="EMBL" id="AZA47452.1"/>
    </source>
</evidence>
<dbReference type="RefSeq" id="WP_123877092.1">
    <property type="nucleotide sequence ID" value="NZ_CP033920.1"/>
</dbReference>